<organism evidence="2 3">
    <name type="scientific">Tanacetum coccineum</name>
    <dbReference type="NCBI Taxonomy" id="301880"/>
    <lineage>
        <taxon>Eukaryota</taxon>
        <taxon>Viridiplantae</taxon>
        <taxon>Streptophyta</taxon>
        <taxon>Embryophyta</taxon>
        <taxon>Tracheophyta</taxon>
        <taxon>Spermatophyta</taxon>
        <taxon>Magnoliopsida</taxon>
        <taxon>eudicotyledons</taxon>
        <taxon>Gunneridae</taxon>
        <taxon>Pentapetalae</taxon>
        <taxon>asterids</taxon>
        <taxon>campanulids</taxon>
        <taxon>Asterales</taxon>
        <taxon>Asteraceae</taxon>
        <taxon>Asteroideae</taxon>
        <taxon>Anthemideae</taxon>
        <taxon>Anthemidinae</taxon>
        <taxon>Tanacetum</taxon>
    </lineage>
</organism>
<dbReference type="EMBL" id="BQNB010010491">
    <property type="protein sequence ID" value="GJS77999.1"/>
    <property type="molecule type" value="Genomic_DNA"/>
</dbReference>
<keyword evidence="3" id="KW-1185">Reference proteome</keyword>
<evidence type="ECO:0000313" key="3">
    <source>
        <dbReference type="Proteomes" id="UP001151760"/>
    </source>
</evidence>
<evidence type="ECO:0000256" key="1">
    <source>
        <dbReference type="SAM" id="MobiDB-lite"/>
    </source>
</evidence>
<feature type="compositionally biased region" description="Polar residues" evidence="1">
    <location>
        <begin position="1"/>
        <end position="24"/>
    </location>
</feature>
<protein>
    <submittedName>
        <fullName evidence="2">Uncharacterized protein</fullName>
    </submittedName>
</protein>
<dbReference type="Proteomes" id="UP001151760">
    <property type="component" value="Unassembled WGS sequence"/>
</dbReference>
<accession>A0ABQ4YJK4</accession>
<evidence type="ECO:0000313" key="2">
    <source>
        <dbReference type="EMBL" id="GJS77999.1"/>
    </source>
</evidence>
<feature type="region of interest" description="Disordered" evidence="1">
    <location>
        <begin position="1"/>
        <end position="60"/>
    </location>
</feature>
<comment type="caution">
    <text evidence="2">The sequence shown here is derived from an EMBL/GenBank/DDBJ whole genome shotgun (WGS) entry which is preliminary data.</text>
</comment>
<proteinExistence type="predicted"/>
<name>A0ABQ4YJK4_9ASTR</name>
<gene>
    <name evidence="2" type="ORF">Tco_0727880</name>
</gene>
<sequence length="113" mass="12806">MKNLENAFSVQPDTLMKQENFSQHETQKEELVDDTSDVSKPPGFEHFKRSPSHSSKCSTSFARRHKKDIKGVSLIHELNRIIEVGNALGYDIRGCRKSLNRMINGIGVHLADK</sequence>
<reference evidence="2" key="2">
    <citation type="submission" date="2022-01" db="EMBL/GenBank/DDBJ databases">
        <authorList>
            <person name="Yamashiro T."/>
            <person name="Shiraishi A."/>
            <person name="Satake H."/>
            <person name="Nakayama K."/>
        </authorList>
    </citation>
    <scope>NUCLEOTIDE SEQUENCE</scope>
</reference>
<reference evidence="2" key="1">
    <citation type="journal article" date="2022" name="Int. J. Mol. Sci.">
        <title>Draft Genome of Tanacetum Coccineum: Genomic Comparison of Closely Related Tanacetum-Family Plants.</title>
        <authorList>
            <person name="Yamashiro T."/>
            <person name="Shiraishi A."/>
            <person name="Nakayama K."/>
            <person name="Satake H."/>
        </authorList>
    </citation>
    <scope>NUCLEOTIDE SEQUENCE</scope>
</reference>